<sequence length="172" mass="19692">MLLLTLCLLGATNAHSFTCLDECECNTQDRSIDCTNNFRRKELHLPDIPMIGYAIIGLSNTDVKSLPPEDVLLEHFPDLLAIHIKSVPAFNCKTLKNKYRTITILSDCNHDPKWFSKPTKDCDSLCQVKSFFLRAFRLIKMKYKDMIKSVPFLELLHNMLVEMGHKVASFVT</sequence>
<evidence type="ECO:0000313" key="3">
    <source>
        <dbReference type="Proteomes" id="UP001201812"/>
    </source>
</evidence>
<dbReference type="AlphaFoldDB" id="A0AAD4RCB1"/>
<proteinExistence type="predicted"/>
<feature type="chain" id="PRO_5042069769" evidence="1">
    <location>
        <begin position="17"/>
        <end position="172"/>
    </location>
</feature>
<evidence type="ECO:0000313" key="2">
    <source>
        <dbReference type="EMBL" id="KAI1725838.1"/>
    </source>
</evidence>
<keyword evidence="3" id="KW-1185">Reference proteome</keyword>
<feature type="signal peptide" evidence="1">
    <location>
        <begin position="1"/>
        <end position="16"/>
    </location>
</feature>
<name>A0AAD4RCB1_9BILA</name>
<evidence type="ECO:0000256" key="1">
    <source>
        <dbReference type="SAM" id="SignalP"/>
    </source>
</evidence>
<reference evidence="2" key="1">
    <citation type="submission" date="2022-01" db="EMBL/GenBank/DDBJ databases">
        <title>Genome Sequence Resource for Two Populations of Ditylenchus destructor, the Migratory Endoparasitic Phytonematode.</title>
        <authorList>
            <person name="Zhang H."/>
            <person name="Lin R."/>
            <person name="Xie B."/>
        </authorList>
    </citation>
    <scope>NUCLEOTIDE SEQUENCE</scope>
    <source>
        <strain evidence="2">BazhouSP</strain>
    </source>
</reference>
<organism evidence="2 3">
    <name type="scientific">Ditylenchus destructor</name>
    <dbReference type="NCBI Taxonomy" id="166010"/>
    <lineage>
        <taxon>Eukaryota</taxon>
        <taxon>Metazoa</taxon>
        <taxon>Ecdysozoa</taxon>
        <taxon>Nematoda</taxon>
        <taxon>Chromadorea</taxon>
        <taxon>Rhabditida</taxon>
        <taxon>Tylenchina</taxon>
        <taxon>Tylenchomorpha</taxon>
        <taxon>Sphaerularioidea</taxon>
        <taxon>Anguinidae</taxon>
        <taxon>Anguininae</taxon>
        <taxon>Ditylenchus</taxon>
    </lineage>
</organism>
<gene>
    <name evidence="2" type="ORF">DdX_02520</name>
</gene>
<protein>
    <submittedName>
        <fullName evidence="2">Uncharacterized protein</fullName>
    </submittedName>
</protein>
<dbReference type="EMBL" id="JAKKPZ010000002">
    <property type="protein sequence ID" value="KAI1725838.1"/>
    <property type="molecule type" value="Genomic_DNA"/>
</dbReference>
<accession>A0AAD4RCB1</accession>
<keyword evidence="1" id="KW-0732">Signal</keyword>
<comment type="caution">
    <text evidence="2">The sequence shown here is derived from an EMBL/GenBank/DDBJ whole genome shotgun (WGS) entry which is preliminary data.</text>
</comment>
<dbReference type="Proteomes" id="UP001201812">
    <property type="component" value="Unassembled WGS sequence"/>
</dbReference>